<evidence type="ECO:0000313" key="1">
    <source>
        <dbReference type="EMBL" id="GIY35983.1"/>
    </source>
</evidence>
<accession>A0AAV4SNM4</accession>
<dbReference type="Proteomes" id="UP001054945">
    <property type="component" value="Unassembled WGS sequence"/>
</dbReference>
<name>A0AAV4SNM4_CAEEX</name>
<reference evidence="1 2" key="1">
    <citation type="submission" date="2021-06" db="EMBL/GenBank/DDBJ databases">
        <title>Caerostris extrusa draft genome.</title>
        <authorList>
            <person name="Kono N."/>
            <person name="Arakawa K."/>
        </authorList>
    </citation>
    <scope>NUCLEOTIDE SEQUENCE [LARGE SCALE GENOMIC DNA]</scope>
</reference>
<comment type="caution">
    <text evidence="1">The sequence shown here is derived from an EMBL/GenBank/DDBJ whole genome shotgun (WGS) entry which is preliminary data.</text>
</comment>
<dbReference type="EMBL" id="BPLR01009989">
    <property type="protein sequence ID" value="GIY35983.1"/>
    <property type="molecule type" value="Genomic_DNA"/>
</dbReference>
<organism evidence="1 2">
    <name type="scientific">Caerostris extrusa</name>
    <name type="common">Bark spider</name>
    <name type="synonym">Caerostris bankana</name>
    <dbReference type="NCBI Taxonomy" id="172846"/>
    <lineage>
        <taxon>Eukaryota</taxon>
        <taxon>Metazoa</taxon>
        <taxon>Ecdysozoa</taxon>
        <taxon>Arthropoda</taxon>
        <taxon>Chelicerata</taxon>
        <taxon>Arachnida</taxon>
        <taxon>Araneae</taxon>
        <taxon>Araneomorphae</taxon>
        <taxon>Entelegynae</taxon>
        <taxon>Araneoidea</taxon>
        <taxon>Araneidae</taxon>
        <taxon>Caerostris</taxon>
    </lineage>
</organism>
<gene>
    <name evidence="1" type="ORF">CEXT_259561</name>
</gene>
<dbReference type="AlphaFoldDB" id="A0AAV4SNM4"/>
<protein>
    <submittedName>
        <fullName evidence="1">Uncharacterized protein</fullName>
    </submittedName>
</protein>
<proteinExistence type="predicted"/>
<evidence type="ECO:0000313" key="2">
    <source>
        <dbReference type="Proteomes" id="UP001054945"/>
    </source>
</evidence>
<keyword evidence="2" id="KW-1185">Reference proteome</keyword>
<sequence length="88" mass="9864">MLIWDGFTNSSMEKREGECVTFIAARRLKSMSPDMLFISKKEFLGSAPELPISLFQLGASLGLKCMGMSENEIFTICNAFLISKDELF</sequence>